<evidence type="ECO:0000256" key="1">
    <source>
        <dbReference type="SAM" id="Phobius"/>
    </source>
</evidence>
<keyword evidence="1" id="KW-0472">Membrane</keyword>
<keyword evidence="1" id="KW-0812">Transmembrane</keyword>
<feature type="transmembrane region" description="Helical" evidence="1">
    <location>
        <begin position="20"/>
        <end position="42"/>
    </location>
</feature>
<keyword evidence="1" id="KW-1133">Transmembrane helix</keyword>
<feature type="transmembrane region" description="Helical" evidence="1">
    <location>
        <begin position="62"/>
        <end position="83"/>
    </location>
</feature>
<dbReference type="EMBL" id="MKFT01000044">
    <property type="protein sequence ID" value="OHY89448.1"/>
    <property type="molecule type" value="Genomic_DNA"/>
</dbReference>
<accession>A0ABX3D4C1</accession>
<comment type="caution">
    <text evidence="2">The sequence shown here is derived from an EMBL/GenBank/DDBJ whole genome shotgun (WGS) entry which is preliminary data.</text>
</comment>
<dbReference type="Proteomes" id="UP000180133">
    <property type="component" value="Unassembled WGS sequence"/>
</dbReference>
<dbReference type="RefSeq" id="WP_071236650.1">
    <property type="nucleotide sequence ID" value="NZ_KV861351.1"/>
</dbReference>
<keyword evidence="3" id="KW-1185">Reference proteome</keyword>
<name>A0ABX3D4C1_9VIBR</name>
<evidence type="ECO:0000313" key="3">
    <source>
        <dbReference type="Proteomes" id="UP000180133"/>
    </source>
</evidence>
<protein>
    <submittedName>
        <fullName evidence="2">Uncharacterized protein</fullName>
    </submittedName>
</protein>
<organism evidence="2 3">
    <name type="scientific">Vibrio rotiferianus</name>
    <dbReference type="NCBI Taxonomy" id="190895"/>
    <lineage>
        <taxon>Bacteria</taxon>
        <taxon>Pseudomonadati</taxon>
        <taxon>Pseudomonadota</taxon>
        <taxon>Gammaproteobacteria</taxon>
        <taxon>Vibrionales</taxon>
        <taxon>Vibrionaceae</taxon>
        <taxon>Vibrio</taxon>
    </lineage>
</organism>
<evidence type="ECO:0000313" key="2">
    <source>
        <dbReference type="EMBL" id="OHY89448.1"/>
    </source>
</evidence>
<sequence length="258" mass="29498">MKQLLTSLKDTATTRLKNPILGAFVFCWMSINIKGLAVFLLSDNNNKLHIVKSWQPNIFDDAVLPLSLTIAYLVILPWLHLAYQALDEGIITRVRHSIKNKALSRYYSELRDVNEKKIDSNEEYISRLKEANVINWSDEKKRISAINIEQRKQFSKKVAELTEIEKLVTPKLESSADMKLHIESYLQALTLLENALTKSELKNDSGAHEVAQHLKLIHNDLAVVLKGEAPHFSLLDSYKDDGIFIYRPVTQMAQLENT</sequence>
<proteinExistence type="predicted"/>
<gene>
    <name evidence="2" type="ORF">BI375_23640</name>
</gene>
<reference evidence="2 3" key="1">
    <citation type="submission" date="2016-09" db="EMBL/GenBank/DDBJ databases">
        <title>Isolation, identification and antibiotic sensitivity analysis of bacterial pathogen from juvenile Hippocampus erectus with tail-rotted disease.</title>
        <authorList>
            <person name="Yang Q."/>
        </authorList>
    </citation>
    <scope>NUCLEOTIDE SEQUENCE [LARGE SCALE GENOMIC DNA]</scope>
    <source>
        <strain evidence="2 3">HM-10</strain>
    </source>
</reference>